<name>A0ABS5KFW4_9BACT</name>
<sequence length="316" mass="36215">MKKHLRLIFSICLLLFLIAIDPSLNLWDLPLQNFTWFNIIRKGLLIAGTTWLLIEVVGRLKFYLLKRYDITQEDNLKSRKLHTQINLLEKVIVFLILLIGLGLILMSIDSIREIGIGIFASAGVVGIIIGLSAQKIVGALLAGIQIAITQPFRVDDAVLVENEWGWIEEINLTYIVVRIWDKRRLVLPSTYFLEKPFQNWTRTTADIIGSVFIYTDYTISFDALRKELTRLLESTDLWDKKVNVLQVTDAKESNLEIRILVSAKNSPTAWDLRVFIREKMIEFIQTNYPQSLPKTRVMLEGDKAAPSYKGIPSPLE</sequence>
<comment type="subcellular location">
    <subcellularLocation>
        <location evidence="1">Membrane</location>
    </subcellularLocation>
</comment>
<feature type="transmembrane region" description="Helical" evidence="5">
    <location>
        <begin position="36"/>
        <end position="57"/>
    </location>
</feature>
<dbReference type="EMBL" id="JAGUCN010000039">
    <property type="protein sequence ID" value="MBS2213890.1"/>
    <property type="molecule type" value="Genomic_DNA"/>
</dbReference>
<evidence type="ECO:0000259" key="6">
    <source>
        <dbReference type="Pfam" id="PF00924"/>
    </source>
</evidence>
<dbReference type="PANTHER" id="PTHR30566">
    <property type="entry name" value="YNAI-RELATED MECHANOSENSITIVE ION CHANNEL"/>
    <property type="match status" value="1"/>
</dbReference>
<proteinExistence type="predicted"/>
<keyword evidence="3 5" id="KW-1133">Transmembrane helix</keyword>
<evidence type="ECO:0000256" key="2">
    <source>
        <dbReference type="ARBA" id="ARBA00022692"/>
    </source>
</evidence>
<dbReference type="Gene3D" id="1.10.287.1260">
    <property type="match status" value="1"/>
</dbReference>
<evidence type="ECO:0000256" key="1">
    <source>
        <dbReference type="ARBA" id="ARBA00004370"/>
    </source>
</evidence>
<evidence type="ECO:0000256" key="4">
    <source>
        <dbReference type="ARBA" id="ARBA00023136"/>
    </source>
</evidence>
<keyword evidence="2 5" id="KW-0812">Transmembrane</keyword>
<feature type="domain" description="Mechanosensitive ion channel MscS" evidence="6">
    <location>
        <begin position="136"/>
        <end position="202"/>
    </location>
</feature>
<protein>
    <submittedName>
        <fullName evidence="7">Mechanosensitive ion channel</fullName>
    </submittedName>
</protein>
<keyword evidence="4 5" id="KW-0472">Membrane</keyword>
<dbReference type="Gene3D" id="2.30.30.60">
    <property type="match status" value="1"/>
</dbReference>
<comment type="caution">
    <text evidence="7">The sequence shown here is derived from an EMBL/GenBank/DDBJ whole genome shotgun (WGS) entry which is preliminary data.</text>
</comment>
<dbReference type="Pfam" id="PF00924">
    <property type="entry name" value="MS_channel_2nd"/>
    <property type="match status" value="1"/>
</dbReference>
<dbReference type="PANTHER" id="PTHR30566:SF25">
    <property type="entry name" value="INNER MEMBRANE PROTEIN"/>
    <property type="match status" value="1"/>
</dbReference>
<dbReference type="Proteomes" id="UP000721861">
    <property type="component" value="Unassembled WGS sequence"/>
</dbReference>
<feature type="transmembrane region" description="Helical" evidence="5">
    <location>
        <begin position="114"/>
        <end position="133"/>
    </location>
</feature>
<keyword evidence="8" id="KW-1185">Reference proteome</keyword>
<dbReference type="InterPro" id="IPR010920">
    <property type="entry name" value="LSM_dom_sf"/>
</dbReference>
<organism evidence="7 8">
    <name type="scientific">Carboxylicivirga mesophila</name>
    <dbReference type="NCBI Taxonomy" id="1166478"/>
    <lineage>
        <taxon>Bacteria</taxon>
        <taxon>Pseudomonadati</taxon>
        <taxon>Bacteroidota</taxon>
        <taxon>Bacteroidia</taxon>
        <taxon>Marinilabiliales</taxon>
        <taxon>Marinilabiliaceae</taxon>
        <taxon>Carboxylicivirga</taxon>
    </lineage>
</organism>
<dbReference type="InterPro" id="IPR023408">
    <property type="entry name" value="MscS_beta-dom_sf"/>
</dbReference>
<gene>
    <name evidence="7" type="ORF">KEM09_20950</name>
</gene>
<reference evidence="7 8" key="1">
    <citation type="journal article" date="2014" name="Int. J. Syst. Evol. Microbiol.">
        <title>Carboxylicivirga gen. nov. in the family Marinilabiliaceae with two novel species, Carboxylicivirga mesophila sp. nov. and Carboxylicivirga taeanensis sp. nov., and reclassification of Cytophaga fermentans as Saccharicrinis fermentans gen. nov., comb. nov.</title>
        <authorList>
            <person name="Yang S.H."/>
            <person name="Seo H.S."/>
            <person name="Woo J.H."/>
            <person name="Oh H.M."/>
            <person name="Jang H."/>
            <person name="Lee J.H."/>
            <person name="Kim S.J."/>
            <person name="Kwon K.K."/>
        </authorList>
    </citation>
    <scope>NUCLEOTIDE SEQUENCE [LARGE SCALE GENOMIC DNA]</scope>
    <source>
        <strain evidence="7 8">JCM 18290</strain>
    </source>
</reference>
<evidence type="ECO:0000313" key="7">
    <source>
        <dbReference type="EMBL" id="MBS2213890.1"/>
    </source>
</evidence>
<evidence type="ECO:0000256" key="5">
    <source>
        <dbReference type="SAM" id="Phobius"/>
    </source>
</evidence>
<dbReference type="SUPFAM" id="SSF50182">
    <property type="entry name" value="Sm-like ribonucleoproteins"/>
    <property type="match status" value="1"/>
</dbReference>
<accession>A0ABS5KFW4</accession>
<dbReference type="InterPro" id="IPR006685">
    <property type="entry name" value="MscS_channel_2nd"/>
</dbReference>
<feature type="transmembrane region" description="Helical" evidence="5">
    <location>
        <begin position="87"/>
        <end position="108"/>
    </location>
</feature>
<evidence type="ECO:0000313" key="8">
    <source>
        <dbReference type="Proteomes" id="UP000721861"/>
    </source>
</evidence>
<evidence type="ECO:0000256" key="3">
    <source>
        <dbReference type="ARBA" id="ARBA00022989"/>
    </source>
</evidence>
<dbReference type="RefSeq" id="WP_212231704.1">
    <property type="nucleotide sequence ID" value="NZ_JAGUCN010000039.1"/>
</dbReference>